<evidence type="ECO:0000313" key="2">
    <source>
        <dbReference type="Proteomes" id="UP000504633"/>
    </source>
</evidence>
<evidence type="ECO:0000256" key="1">
    <source>
        <dbReference type="SAM" id="SignalP"/>
    </source>
</evidence>
<reference evidence="3" key="1">
    <citation type="submission" date="2025-08" db="UniProtKB">
        <authorList>
            <consortium name="RefSeq"/>
        </authorList>
    </citation>
    <scope>IDENTIFICATION</scope>
    <source>
        <strain evidence="3">15085-1641.00</strain>
        <tissue evidence="3">Whole body</tissue>
    </source>
</reference>
<feature type="signal peptide" evidence="1">
    <location>
        <begin position="1"/>
        <end position="19"/>
    </location>
</feature>
<protein>
    <submittedName>
        <fullName evidence="3">Uncharacterized protein LOC111603164</fullName>
    </submittedName>
</protein>
<organism evidence="2 3">
    <name type="scientific">Drosophila hydei</name>
    <name type="common">Fruit fly</name>
    <dbReference type="NCBI Taxonomy" id="7224"/>
    <lineage>
        <taxon>Eukaryota</taxon>
        <taxon>Metazoa</taxon>
        <taxon>Ecdysozoa</taxon>
        <taxon>Arthropoda</taxon>
        <taxon>Hexapoda</taxon>
        <taxon>Insecta</taxon>
        <taxon>Pterygota</taxon>
        <taxon>Neoptera</taxon>
        <taxon>Endopterygota</taxon>
        <taxon>Diptera</taxon>
        <taxon>Brachycera</taxon>
        <taxon>Muscomorpha</taxon>
        <taxon>Ephydroidea</taxon>
        <taxon>Drosophilidae</taxon>
        <taxon>Drosophila</taxon>
    </lineage>
</organism>
<feature type="chain" id="PRO_5026719490" evidence="1">
    <location>
        <begin position="20"/>
        <end position="209"/>
    </location>
</feature>
<evidence type="ECO:0000313" key="3">
    <source>
        <dbReference type="RefSeq" id="XP_023176410.2"/>
    </source>
</evidence>
<dbReference type="KEGG" id="dhe:111603164"/>
<dbReference type="AlphaFoldDB" id="A0A6J1M887"/>
<accession>A0A6J1M887</accession>
<name>A0A6J1M887_DROHY</name>
<dbReference type="Proteomes" id="UP000504633">
    <property type="component" value="Unplaced"/>
</dbReference>
<dbReference type="OMA" id="VKGFNCI"/>
<sequence length="209" mass="22550">MKFTLFALLAAFCVLSVNAGTWQPLSVVPDTGLEYEPMDFADIDGDVLIDPEMFSFFSSVWWAIKAALRSVKGFNCIIKWVGGIQASALQYNADIVNCGVDASKDVTNLINANLKIINTASNIINLKSTICASADEPEEQKITNSCAVKTLAQVFSLYKQVKSAISLAKKIPKTGPNAVSCVADATNTLVSYYTQFPANLKSCSKLTSN</sequence>
<dbReference type="GeneID" id="111603164"/>
<keyword evidence="1" id="KW-0732">Signal</keyword>
<dbReference type="RefSeq" id="XP_023176410.2">
    <property type="nucleotide sequence ID" value="XM_023320642.2"/>
</dbReference>
<dbReference type="OrthoDB" id="7972585at2759"/>
<gene>
    <name evidence="3" type="primary">LOC111603164</name>
</gene>
<keyword evidence="2" id="KW-1185">Reference proteome</keyword>
<proteinExistence type="predicted"/>